<protein>
    <submittedName>
        <fullName evidence="6">AcrR family transcriptional regulator</fullName>
    </submittedName>
</protein>
<evidence type="ECO:0000256" key="4">
    <source>
        <dbReference type="PROSITE-ProRule" id="PRU00335"/>
    </source>
</evidence>
<keyword evidence="2 4" id="KW-0238">DNA-binding</keyword>
<comment type="caution">
    <text evidence="6">The sequence shown here is derived from an EMBL/GenBank/DDBJ whole genome shotgun (WGS) entry which is preliminary data.</text>
</comment>
<dbReference type="InterPro" id="IPR009057">
    <property type="entry name" value="Homeodomain-like_sf"/>
</dbReference>
<dbReference type="PROSITE" id="PS50977">
    <property type="entry name" value="HTH_TETR_2"/>
    <property type="match status" value="1"/>
</dbReference>
<accession>A0ABR9K1W5</accession>
<feature type="domain" description="HTH tetR-type" evidence="5">
    <location>
        <begin position="13"/>
        <end position="73"/>
    </location>
</feature>
<reference evidence="6 7" key="1">
    <citation type="submission" date="2020-10" db="EMBL/GenBank/DDBJ databases">
        <title>Sequencing the genomes of 1000 actinobacteria strains.</title>
        <authorList>
            <person name="Klenk H.-P."/>
        </authorList>
    </citation>
    <scope>NUCLEOTIDE SEQUENCE [LARGE SCALE GENOMIC DNA]</scope>
    <source>
        <strain evidence="6 7">DSM 46744</strain>
    </source>
</reference>
<dbReference type="EMBL" id="JADBDZ010000001">
    <property type="protein sequence ID" value="MBE1536594.1"/>
    <property type="molecule type" value="Genomic_DNA"/>
</dbReference>
<dbReference type="Pfam" id="PF00440">
    <property type="entry name" value="TetR_N"/>
    <property type="match status" value="1"/>
</dbReference>
<gene>
    <name evidence="6" type="ORF">H4W34_006427</name>
</gene>
<evidence type="ECO:0000313" key="6">
    <source>
        <dbReference type="EMBL" id="MBE1536594.1"/>
    </source>
</evidence>
<evidence type="ECO:0000256" key="3">
    <source>
        <dbReference type="ARBA" id="ARBA00023163"/>
    </source>
</evidence>
<dbReference type="PANTHER" id="PTHR30055">
    <property type="entry name" value="HTH-TYPE TRANSCRIPTIONAL REGULATOR RUTR"/>
    <property type="match status" value="1"/>
</dbReference>
<sequence length="219" mass="24327">MAPKTDRRTQHSGETRRRILRAAADIAAERGYDGTSVALVTKRSGLPASSVYWHFGSKDDLLAAVIEHSYTEWLPARPRWAPPEPGTDRIEYLRGWLREAGQSFADRPVFMRLGLMLLLERRAEEPAARARFQQIRAEMLAAMGDWWAAVLPDEVAERRPELPRLLAQLNMAASDGLYAMSAGDPSIDMNALQDLLATALDAVADRIARETTADTPADT</sequence>
<evidence type="ECO:0000259" key="5">
    <source>
        <dbReference type="PROSITE" id="PS50977"/>
    </source>
</evidence>
<evidence type="ECO:0000313" key="7">
    <source>
        <dbReference type="Proteomes" id="UP000627838"/>
    </source>
</evidence>
<keyword evidence="3" id="KW-0804">Transcription</keyword>
<dbReference type="RefSeq" id="WP_192762607.1">
    <property type="nucleotide sequence ID" value="NZ_JADBDZ010000001.1"/>
</dbReference>
<feature type="DNA-binding region" description="H-T-H motif" evidence="4">
    <location>
        <begin position="36"/>
        <end position="55"/>
    </location>
</feature>
<evidence type="ECO:0000256" key="1">
    <source>
        <dbReference type="ARBA" id="ARBA00023015"/>
    </source>
</evidence>
<dbReference type="InterPro" id="IPR001647">
    <property type="entry name" value="HTH_TetR"/>
</dbReference>
<dbReference type="InterPro" id="IPR050109">
    <property type="entry name" value="HTH-type_TetR-like_transc_reg"/>
</dbReference>
<dbReference type="PRINTS" id="PR00455">
    <property type="entry name" value="HTHTETR"/>
</dbReference>
<evidence type="ECO:0000256" key="2">
    <source>
        <dbReference type="ARBA" id="ARBA00023125"/>
    </source>
</evidence>
<dbReference type="SUPFAM" id="SSF46689">
    <property type="entry name" value="Homeodomain-like"/>
    <property type="match status" value="1"/>
</dbReference>
<organism evidence="6 7">
    <name type="scientific">Actinomadura algeriensis</name>
    <dbReference type="NCBI Taxonomy" id="1679523"/>
    <lineage>
        <taxon>Bacteria</taxon>
        <taxon>Bacillati</taxon>
        <taxon>Actinomycetota</taxon>
        <taxon>Actinomycetes</taxon>
        <taxon>Streptosporangiales</taxon>
        <taxon>Thermomonosporaceae</taxon>
        <taxon>Actinomadura</taxon>
    </lineage>
</organism>
<keyword evidence="7" id="KW-1185">Reference proteome</keyword>
<name>A0ABR9K1W5_9ACTN</name>
<proteinExistence type="predicted"/>
<dbReference type="PANTHER" id="PTHR30055:SF234">
    <property type="entry name" value="HTH-TYPE TRANSCRIPTIONAL REGULATOR BETI"/>
    <property type="match status" value="1"/>
</dbReference>
<dbReference type="Proteomes" id="UP000627838">
    <property type="component" value="Unassembled WGS sequence"/>
</dbReference>
<dbReference type="Gene3D" id="1.10.357.10">
    <property type="entry name" value="Tetracycline Repressor, domain 2"/>
    <property type="match status" value="1"/>
</dbReference>
<keyword evidence="1" id="KW-0805">Transcription regulation</keyword>